<proteinExistence type="inferred from homology"/>
<keyword evidence="14" id="KW-1185">Reference proteome</keyword>
<keyword evidence="6" id="KW-0381">Hypersensitive response</keyword>
<dbReference type="RefSeq" id="XP_071926223.1">
    <property type="nucleotide sequence ID" value="XM_072070122.1"/>
</dbReference>
<dbReference type="Pfam" id="PF00931">
    <property type="entry name" value="NB-ARC"/>
    <property type="match status" value="1"/>
</dbReference>
<dbReference type="Gene3D" id="3.40.50.300">
    <property type="entry name" value="P-loop containing nucleotide triphosphate hydrolases"/>
    <property type="match status" value="1"/>
</dbReference>
<keyword evidence="5" id="KW-0433">Leucine-rich repeat</keyword>
<sequence length="762" mass="87384">MANLAAPKFSLNVGGASSSEANSENFEALTARNYEAAGEVKNPIDYVELFEDEAKQITEELTNGLTQLSMLSIVGMPGIGKTTLANPIYQSPLVPLHFHVHARCCVTQLYQKRRLLLEILQQVNARTEPRHGLTDDELAEELYRSLKGKKYLIFFDDLWDTRLWNDTSTSFPDDNMGSRIMFTSRFHNIVSQIERKSITYPLNPLSEVTCWKLLEVKLFQKECCPQELLGVGMQMAINCKGLPLAVDLVVGLLRNKERRQDCWEQIANSLNTHLLADQQGRCWGILELSYNHLPNYLKPCFLYFRAFSEDEEVPVSELMWLWIAEGFVQPQKDEKGSLEDVAKKYLSDLIARSLVMKTKRGSLGGVKASRIHDLLHDFVLAKAKEECFMEEINGYEHLISPSCVHTMSKPYRLFVHSRWMDGAAITKPSAVRVRSLVVSRFAASCLKSNSFALQNFKLLRVLQLSDIKTDCCTSIFCLFHLSFLSLETYSYMIPPEISNLQSLETFLLRLKRYGEIELPETIWDLVKLRHFKIWGSSTLPKYNLEKFFKFDNLQTLATPAFCCGEDTEKILRGLPSLRKLSCILLDSWDNSLKCNRFPNLDFLTRLESLKLEYSGEVQQHCEFNFPLNLKKLTLSRFFLPWSEYSTIGRLPNLEVLKLLCGAFEGKLWDMTEGEFLELKFLMLQNLNIAQWNASEGDHLPCLETLVLANCNQLEEIPSCLGDVLTLEKIELQHCRRSVEISARTIKEKQEEMGNEQFVITLK</sequence>
<protein>
    <submittedName>
        <fullName evidence="15">Late blight resistance protein homolog R1B-16</fullName>
    </submittedName>
</protein>
<comment type="subcellular location">
    <subcellularLocation>
        <location evidence="2">Cytoplasm</location>
    </subcellularLocation>
</comment>
<gene>
    <name evidence="15" type="primary">LOC113716555</name>
</gene>
<evidence type="ECO:0000313" key="14">
    <source>
        <dbReference type="Proteomes" id="UP001652660"/>
    </source>
</evidence>
<feature type="domain" description="Disease resistance R13L4/SHOC-2-like LRR" evidence="13">
    <location>
        <begin position="433"/>
        <end position="658"/>
    </location>
</feature>
<dbReference type="SUPFAM" id="SSF52540">
    <property type="entry name" value="P-loop containing nucleoside triphosphate hydrolases"/>
    <property type="match status" value="1"/>
</dbReference>
<keyword evidence="9" id="KW-0611">Plant defense</keyword>
<dbReference type="InterPro" id="IPR032675">
    <property type="entry name" value="LRR_dom_sf"/>
</dbReference>
<dbReference type="InterPro" id="IPR042197">
    <property type="entry name" value="Apaf_helical"/>
</dbReference>
<keyword evidence="7" id="KW-0677">Repeat</keyword>
<comment type="similarity">
    <text evidence="3">Belongs to the disease resistance NB-LRR family.</text>
</comment>
<accession>A0ABM4W361</accession>
<dbReference type="InterPro" id="IPR044974">
    <property type="entry name" value="Disease_R_plants"/>
</dbReference>
<dbReference type="Pfam" id="PF23559">
    <property type="entry name" value="WHD_DRP"/>
    <property type="match status" value="1"/>
</dbReference>
<dbReference type="PRINTS" id="PR00364">
    <property type="entry name" value="DISEASERSIST"/>
</dbReference>
<dbReference type="SUPFAM" id="SSF52058">
    <property type="entry name" value="L domain-like"/>
    <property type="match status" value="1"/>
</dbReference>
<name>A0ABM4W361_COFAR</name>
<dbReference type="Proteomes" id="UP001652660">
    <property type="component" value="Chromosome 11c"/>
</dbReference>
<dbReference type="Pfam" id="PF23598">
    <property type="entry name" value="LRR_14"/>
    <property type="match status" value="1"/>
</dbReference>
<evidence type="ECO:0000256" key="4">
    <source>
        <dbReference type="ARBA" id="ARBA00022490"/>
    </source>
</evidence>
<evidence type="ECO:0000259" key="13">
    <source>
        <dbReference type="Pfam" id="PF23598"/>
    </source>
</evidence>
<dbReference type="InterPro" id="IPR058922">
    <property type="entry name" value="WHD_DRP"/>
</dbReference>
<evidence type="ECO:0000313" key="15">
    <source>
        <dbReference type="RefSeq" id="XP_071926223.1"/>
    </source>
</evidence>
<evidence type="ECO:0000256" key="2">
    <source>
        <dbReference type="ARBA" id="ARBA00004496"/>
    </source>
</evidence>
<evidence type="ECO:0000259" key="11">
    <source>
        <dbReference type="Pfam" id="PF00931"/>
    </source>
</evidence>
<evidence type="ECO:0000256" key="10">
    <source>
        <dbReference type="ARBA" id="ARBA00022840"/>
    </source>
</evidence>
<reference evidence="15" key="1">
    <citation type="submission" date="2025-08" db="UniProtKB">
        <authorList>
            <consortium name="RefSeq"/>
        </authorList>
    </citation>
    <scope>IDENTIFICATION</scope>
    <source>
        <tissue evidence="15">Leaves</tissue>
    </source>
</reference>
<dbReference type="GeneID" id="113716555"/>
<evidence type="ECO:0000256" key="3">
    <source>
        <dbReference type="ARBA" id="ARBA00008894"/>
    </source>
</evidence>
<evidence type="ECO:0000256" key="8">
    <source>
        <dbReference type="ARBA" id="ARBA00022741"/>
    </source>
</evidence>
<keyword evidence="8" id="KW-0547">Nucleotide-binding</keyword>
<feature type="domain" description="Disease resistance protein winged helix" evidence="12">
    <location>
        <begin position="307"/>
        <end position="379"/>
    </location>
</feature>
<dbReference type="InterPro" id="IPR027417">
    <property type="entry name" value="P-loop_NTPase"/>
</dbReference>
<dbReference type="Gene3D" id="1.10.10.10">
    <property type="entry name" value="Winged helix-like DNA-binding domain superfamily/Winged helix DNA-binding domain"/>
    <property type="match status" value="1"/>
</dbReference>
<dbReference type="InterPro" id="IPR036388">
    <property type="entry name" value="WH-like_DNA-bd_sf"/>
</dbReference>
<dbReference type="InterPro" id="IPR002182">
    <property type="entry name" value="NB-ARC"/>
</dbReference>
<dbReference type="Gene3D" id="3.80.10.10">
    <property type="entry name" value="Ribonuclease Inhibitor"/>
    <property type="match status" value="1"/>
</dbReference>
<keyword evidence="10" id="KW-0067">ATP-binding</keyword>
<organism evidence="14 15">
    <name type="scientific">Coffea arabica</name>
    <name type="common">Arabian coffee</name>
    <dbReference type="NCBI Taxonomy" id="13443"/>
    <lineage>
        <taxon>Eukaryota</taxon>
        <taxon>Viridiplantae</taxon>
        <taxon>Streptophyta</taxon>
        <taxon>Embryophyta</taxon>
        <taxon>Tracheophyta</taxon>
        <taxon>Spermatophyta</taxon>
        <taxon>Magnoliopsida</taxon>
        <taxon>eudicotyledons</taxon>
        <taxon>Gunneridae</taxon>
        <taxon>Pentapetalae</taxon>
        <taxon>asterids</taxon>
        <taxon>lamiids</taxon>
        <taxon>Gentianales</taxon>
        <taxon>Rubiaceae</taxon>
        <taxon>Ixoroideae</taxon>
        <taxon>Gardenieae complex</taxon>
        <taxon>Bertiereae - Coffeeae clade</taxon>
        <taxon>Coffeeae</taxon>
        <taxon>Coffea</taxon>
    </lineage>
</organism>
<dbReference type="InterPro" id="IPR055414">
    <property type="entry name" value="LRR_R13L4/SHOC2-like"/>
</dbReference>
<evidence type="ECO:0000256" key="7">
    <source>
        <dbReference type="ARBA" id="ARBA00022737"/>
    </source>
</evidence>
<evidence type="ECO:0000256" key="9">
    <source>
        <dbReference type="ARBA" id="ARBA00022821"/>
    </source>
</evidence>
<keyword evidence="4" id="KW-0963">Cytoplasm</keyword>
<dbReference type="Gene3D" id="1.10.8.430">
    <property type="entry name" value="Helical domain of apoptotic protease-activating factors"/>
    <property type="match status" value="1"/>
</dbReference>
<feature type="domain" description="NB-ARC" evidence="11">
    <location>
        <begin position="51"/>
        <end position="222"/>
    </location>
</feature>
<dbReference type="PANTHER" id="PTHR23155:SF1152">
    <property type="entry name" value="AAA+ ATPASE DOMAIN-CONTAINING PROTEIN"/>
    <property type="match status" value="1"/>
</dbReference>
<evidence type="ECO:0000256" key="1">
    <source>
        <dbReference type="ARBA" id="ARBA00002074"/>
    </source>
</evidence>
<evidence type="ECO:0000259" key="12">
    <source>
        <dbReference type="Pfam" id="PF23559"/>
    </source>
</evidence>
<evidence type="ECO:0000256" key="6">
    <source>
        <dbReference type="ARBA" id="ARBA00022667"/>
    </source>
</evidence>
<comment type="function">
    <text evidence="1">Confers resistance to late blight (Phytophthora infestans) races carrying the avirulence gene Avr1. Resistance proteins guard the plant against pathogens that contain an appropriate avirulence protein via an indirect interaction with this avirulence protein. That triggers a defense system including the hypersensitive response, which restricts the pathogen growth.</text>
</comment>
<evidence type="ECO:0000256" key="5">
    <source>
        <dbReference type="ARBA" id="ARBA00022614"/>
    </source>
</evidence>
<dbReference type="PANTHER" id="PTHR23155">
    <property type="entry name" value="DISEASE RESISTANCE PROTEIN RP"/>
    <property type="match status" value="1"/>
</dbReference>